<name>A1SS52_PSYIN</name>
<organism evidence="3 4">
    <name type="scientific">Psychromonas ingrahamii (strain DSM 17664 / CCUG 51855 / 37)</name>
    <dbReference type="NCBI Taxonomy" id="357804"/>
    <lineage>
        <taxon>Bacteria</taxon>
        <taxon>Pseudomonadati</taxon>
        <taxon>Pseudomonadota</taxon>
        <taxon>Gammaproteobacteria</taxon>
        <taxon>Alteromonadales</taxon>
        <taxon>Psychromonadaceae</taxon>
        <taxon>Psychromonas</taxon>
    </lineage>
</organism>
<evidence type="ECO:0000259" key="2">
    <source>
        <dbReference type="PROSITE" id="PS50853"/>
    </source>
</evidence>
<dbReference type="PROSITE" id="PS50853">
    <property type="entry name" value="FN3"/>
    <property type="match status" value="1"/>
</dbReference>
<proteinExistence type="predicted"/>
<dbReference type="InterPro" id="IPR036116">
    <property type="entry name" value="FN3_sf"/>
</dbReference>
<accession>A1SS52</accession>
<keyword evidence="1" id="KW-1133">Transmembrane helix</keyword>
<dbReference type="Proteomes" id="UP000000639">
    <property type="component" value="Chromosome"/>
</dbReference>
<keyword evidence="1" id="KW-0812">Transmembrane</keyword>
<dbReference type="InterPro" id="IPR013783">
    <property type="entry name" value="Ig-like_fold"/>
</dbReference>
<sequence>MFNKTPRSIAIKTLMVAAIFLSVLIGYQLWQEYRMNVLINIDTSAGSIVAVDITWQDDSDDEDGFVVERKESGDFVEVARLNSNVTAYTDYSLVAGTAYCYRIGAFNQVGTAYSDEYCIDIPEADIVVDTTLPPLTGSETITSEFITQPNVIELAGRELYSFKSSATYNVDFSKDEVENIQYNIADGNLSYEDSALFTFQDEGSYVESGFVSMRYNEVNNVSFSLNGNGDPQVASLYMSVGVWSSVPAAFLVIAGDTSDIISIPRGYGWHYLKIDIAFDESMEVKINPIGVFGGYSALNVAGVVLNEKSISTSFASLTDISLADSANIDVSNVKYMTSYFISGNEKLSSGEVIGIDYLGTSQYQDAIYSFIDNGQVVATGYTEMAWKKANVISIDLKNSSEQPVYTSLFLRAGAWVAGTSQLEMKLNGETYPIELSYGYGWFFIRVDFEFSGNAHVEIKPVDNIGGYSQIMFAGLTMQ</sequence>
<dbReference type="STRING" id="357804.Ping_0459"/>
<dbReference type="InterPro" id="IPR003961">
    <property type="entry name" value="FN3_dom"/>
</dbReference>
<dbReference type="Gene3D" id="2.60.40.10">
    <property type="entry name" value="Immunoglobulins"/>
    <property type="match status" value="1"/>
</dbReference>
<keyword evidence="4" id="KW-1185">Reference proteome</keyword>
<dbReference type="HOGENOM" id="CLU_554186_0_0_6"/>
<dbReference type="KEGG" id="pin:Ping_0459"/>
<feature type="transmembrane region" description="Helical" evidence="1">
    <location>
        <begin position="9"/>
        <end position="30"/>
    </location>
</feature>
<dbReference type="SUPFAM" id="SSF49265">
    <property type="entry name" value="Fibronectin type III"/>
    <property type="match status" value="1"/>
</dbReference>
<evidence type="ECO:0000313" key="3">
    <source>
        <dbReference type="EMBL" id="ABM02317.1"/>
    </source>
</evidence>
<dbReference type="EMBL" id="CP000510">
    <property type="protein sequence ID" value="ABM02317.1"/>
    <property type="molecule type" value="Genomic_DNA"/>
</dbReference>
<keyword evidence="1" id="KW-0472">Membrane</keyword>
<feature type="domain" description="Fibronectin type-III" evidence="2">
    <location>
        <begin position="37"/>
        <end position="124"/>
    </location>
</feature>
<dbReference type="RefSeq" id="WP_011768876.1">
    <property type="nucleotide sequence ID" value="NC_008709.1"/>
</dbReference>
<evidence type="ECO:0000313" key="4">
    <source>
        <dbReference type="Proteomes" id="UP000000639"/>
    </source>
</evidence>
<protein>
    <recommendedName>
        <fullName evidence="2">Fibronectin type-III domain-containing protein</fullName>
    </recommendedName>
</protein>
<reference evidence="3 4" key="1">
    <citation type="submission" date="2007-01" db="EMBL/GenBank/DDBJ databases">
        <title>Complete sequence of Psychromonas ingrahamii 37.</title>
        <authorList>
            <consortium name="US DOE Joint Genome Institute"/>
            <person name="Copeland A."/>
            <person name="Lucas S."/>
            <person name="Lapidus A."/>
            <person name="Barry K."/>
            <person name="Detter J.C."/>
            <person name="Glavina del Rio T."/>
            <person name="Hammon N."/>
            <person name="Israni S."/>
            <person name="Dalin E."/>
            <person name="Tice H."/>
            <person name="Pitluck S."/>
            <person name="Thompson L.S."/>
            <person name="Brettin T."/>
            <person name="Bruce D."/>
            <person name="Han C."/>
            <person name="Tapia R."/>
            <person name="Schmutz J."/>
            <person name="Larimer F."/>
            <person name="Land M."/>
            <person name="Hauser L."/>
            <person name="Kyrpides N."/>
            <person name="Ivanova N."/>
            <person name="Staley J."/>
            <person name="Richardson P."/>
        </authorList>
    </citation>
    <scope>NUCLEOTIDE SEQUENCE [LARGE SCALE GENOMIC DNA]</scope>
    <source>
        <strain evidence="3 4">37</strain>
    </source>
</reference>
<dbReference type="eggNOG" id="COG4733">
    <property type="taxonomic scope" value="Bacteria"/>
</dbReference>
<dbReference type="OrthoDB" id="6209740at2"/>
<dbReference type="AlphaFoldDB" id="A1SS52"/>
<dbReference type="CDD" id="cd00063">
    <property type="entry name" value="FN3"/>
    <property type="match status" value="1"/>
</dbReference>
<gene>
    <name evidence="3" type="ordered locus">Ping_0459</name>
</gene>
<evidence type="ECO:0000256" key="1">
    <source>
        <dbReference type="SAM" id="Phobius"/>
    </source>
</evidence>